<reference evidence="2 3" key="1">
    <citation type="submission" date="2017-02" db="EMBL/GenBank/DDBJ databases">
        <title>isolation and characterization of a novel temperate virus Aeropyrum globular virus 1 infecting hyperthermophilic archaeon Aeropyrum.</title>
        <authorList>
            <person name="Yumiya M."/>
            <person name="Yoshida T."/>
            <person name="Sako Y."/>
        </authorList>
    </citation>
    <scope>NUCLEOTIDE SEQUENCE [LARGE SCALE GENOMIC DNA]</scope>
    <source>
        <strain evidence="2 3">YK1-12-2013</strain>
    </source>
</reference>
<protein>
    <submittedName>
        <fullName evidence="2">L-lysine 6-dehydrogenase</fullName>
    </submittedName>
</protein>
<dbReference type="InterPro" id="IPR036291">
    <property type="entry name" value="NAD(P)-bd_dom_sf"/>
</dbReference>
<dbReference type="InterPro" id="IPR032095">
    <property type="entry name" value="Sacchrp_dh-like_C"/>
</dbReference>
<sequence>MVKIAVLGLGRVGLRAAYNLASRGFDVLGLDASNDAVSRARSLGLEARLYDVEGRKAGEYLRGQRVVAAFIALPYPVASRAVAHLSSAGIPVVVASIKPLRIDPGVVRAPILTEVGVSPGLSNVILYSIAAETGGGVSARVYVGSFGAREDGLLSHASTWRVEEMLEQYVTPAKLIQDGSEAVADPLDPSLWMEYSDPEHGVLECFPSQGLAGFISRRRSLFKELMECSLRRRGHLKVVLTMRGLGLLDSTPLKVSGCIVRPFDMAVKLVETRYPPDVGDVAVFTVEARRGGRWETLARASLRHGDGWSASSKMVGGASSAFAEVFAAEGLSEEEPGIIYPEDLYELGLAEKLLSLLPSHGVSLEVG</sequence>
<dbReference type="AlphaFoldDB" id="A0A401HAS7"/>
<evidence type="ECO:0000313" key="2">
    <source>
        <dbReference type="EMBL" id="GBF09561.1"/>
    </source>
</evidence>
<feature type="domain" description="Saccharopine dehydrogenase-like C-terminal" evidence="1">
    <location>
        <begin position="116"/>
        <end position="362"/>
    </location>
</feature>
<dbReference type="Gene3D" id="3.30.360.10">
    <property type="entry name" value="Dihydrodipicolinate Reductase, domain 2"/>
    <property type="match status" value="1"/>
</dbReference>
<proteinExistence type="predicted"/>
<comment type="caution">
    <text evidence="2">The sequence shown here is derived from an EMBL/GenBank/DDBJ whole genome shotgun (WGS) entry which is preliminary data.</text>
</comment>
<organism evidence="2 3">
    <name type="scientific">Aeropyrum pernix</name>
    <dbReference type="NCBI Taxonomy" id="56636"/>
    <lineage>
        <taxon>Archaea</taxon>
        <taxon>Thermoproteota</taxon>
        <taxon>Thermoprotei</taxon>
        <taxon>Desulfurococcales</taxon>
        <taxon>Desulfurococcaceae</taxon>
        <taxon>Aeropyrum</taxon>
    </lineage>
</organism>
<dbReference type="Proteomes" id="UP000291213">
    <property type="component" value="Unassembled WGS sequence"/>
</dbReference>
<evidence type="ECO:0000259" key="1">
    <source>
        <dbReference type="Pfam" id="PF16653"/>
    </source>
</evidence>
<dbReference type="SUPFAM" id="SSF51735">
    <property type="entry name" value="NAD(P)-binding Rossmann-fold domains"/>
    <property type="match status" value="1"/>
</dbReference>
<dbReference type="Gene3D" id="3.40.50.720">
    <property type="entry name" value="NAD(P)-binding Rossmann-like Domain"/>
    <property type="match status" value="1"/>
</dbReference>
<dbReference type="Pfam" id="PF16653">
    <property type="entry name" value="Sacchrp_dh_C"/>
    <property type="match status" value="1"/>
</dbReference>
<evidence type="ECO:0000313" key="3">
    <source>
        <dbReference type="Proteomes" id="UP000291213"/>
    </source>
</evidence>
<accession>A0A401HAS7</accession>
<dbReference type="RefSeq" id="WP_131160519.1">
    <property type="nucleotide sequence ID" value="NZ_BDMD01000078.1"/>
</dbReference>
<dbReference type="EMBL" id="BDMD01000078">
    <property type="protein sequence ID" value="GBF09561.1"/>
    <property type="molecule type" value="Genomic_DNA"/>
</dbReference>
<name>A0A401HAS7_AERPX</name>
<gene>
    <name evidence="2" type="ORF">apy_12860</name>
</gene>
<dbReference type="OrthoDB" id="374712at2157"/>
<dbReference type="SUPFAM" id="SSF55347">
    <property type="entry name" value="Glyceraldehyde-3-phosphate dehydrogenase-like, C-terminal domain"/>
    <property type="match status" value="1"/>
</dbReference>